<evidence type="ECO:0000256" key="1">
    <source>
        <dbReference type="SAM" id="Phobius"/>
    </source>
</evidence>
<keyword evidence="1" id="KW-0472">Membrane</keyword>
<keyword evidence="1" id="KW-1133">Transmembrane helix</keyword>
<dbReference type="OrthoDB" id="9804124at2"/>
<feature type="transmembrane region" description="Helical" evidence="1">
    <location>
        <begin position="27"/>
        <end position="46"/>
    </location>
</feature>
<evidence type="ECO:0000313" key="5">
    <source>
        <dbReference type="Proteomes" id="UP000187651"/>
    </source>
</evidence>
<feature type="domain" description="Penicillin binding protein A dimerisation" evidence="3">
    <location>
        <begin position="72"/>
        <end position="151"/>
    </location>
</feature>
<dbReference type="InterPro" id="IPR050515">
    <property type="entry name" value="Beta-lactam/transpept"/>
</dbReference>
<dbReference type="Pfam" id="PF00905">
    <property type="entry name" value="Transpeptidase"/>
    <property type="match status" value="1"/>
</dbReference>
<dbReference type="GO" id="GO:0071972">
    <property type="term" value="F:peptidoglycan L,D-transpeptidase activity"/>
    <property type="evidence" value="ECO:0007669"/>
    <property type="project" value="TreeGrafter"/>
</dbReference>
<gene>
    <name evidence="4" type="ORF">SAMN05216544_0893</name>
</gene>
<dbReference type="Proteomes" id="UP000187651">
    <property type="component" value="Unassembled WGS sequence"/>
</dbReference>
<keyword evidence="1" id="KW-0812">Transmembrane</keyword>
<name>A0A1G9VC72_9FIRM</name>
<dbReference type="InterPro" id="IPR054120">
    <property type="entry name" value="PBPA_dimer"/>
</dbReference>
<evidence type="ECO:0000259" key="2">
    <source>
        <dbReference type="Pfam" id="PF00905"/>
    </source>
</evidence>
<dbReference type="GO" id="GO:0071555">
    <property type="term" value="P:cell wall organization"/>
    <property type="evidence" value="ECO:0007669"/>
    <property type="project" value="TreeGrafter"/>
</dbReference>
<dbReference type="Gene3D" id="3.40.710.10">
    <property type="entry name" value="DD-peptidase/beta-lactamase superfamily"/>
    <property type="match status" value="1"/>
</dbReference>
<dbReference type="GO" id="GO:0005886">
    <property type="term" value="C:plasma membrane"/>
    <property type="evidence" value="ECO:0007669"/>
    <property type="project" value="TreeGrafter"/>
</dbReference>
<reference evidence="5" key="1">
    <citation type="submission" date="2016-10" db="EMBL/GenBank/DDBJ databases">
        <authorList>
            <person name="Varghese N."/>
            <person name="Submissions S."/>
        </authorList>
    </citation>
    <scope>NUCLEOTIDE SEQUENCE [LARGE SCALE GENOMIC DNA]</scope>
    <source>
        <strain evidence="5">M83</strain>
    </source>
</reference>
<dbReference type="GO" id="GO:0016740">
    <property type="term" value="F:transferase activity"/>
    <property type="evidence" value="ECO:0007669"/>
    <property type="project" value="UniProtKB-KW"/>
</dbReference>
<dbReference type="Gene3D" id="3.90.1310.10">
    <property type="entry name" value="Penicillin-binding protein 2a (Domain 2)"/>
    <property type="match status" value="1"/>
</dbReference>
<feature type="domain" description="Penicillin-binding protein transpeptidase" evidence="2">
    <location>
        <begin position="172"/>
        <end position="480"/>
    </location>
</feature>
<dbReference type="EMBL" id="FNHZ01000002">
    <property type="protein sequence ID" value="SDM69465.1"/>
    <property type="molecule type" value="Genomic_DNA"/>
</dbReference>
<organism evidence="4 5">
    <name type="scientific">Lachnospira pectinoschiza</name>
    <dbReference type="NCBI Taxonomy" id="28052"/>
    <lineage>
        <taxon>Bacteria</taxon>
        <taxon>Bacillati</taxon>
        <taxon>Bacillota</taxon>
        <taxon>Clostridia</taxon>
        <taxon>Lachnospirales</taxon>
        <taxon>Lachnospiraceae</taxon>
        <taxon>Lachnospira</taxon>
    </lineage>
</organism>
<dbReference type="PANTHER" id="PTHR30627:SF24">
    <property type="entry name" value="PENICILLIN-BINDING PROTEIN 4B"/>
    <property type="match status" value="1"/>
</dbReference>
<accession>A0A1G9VC72</accession>
<protein>
    <submittedName>
        <fullName evidence="4">Peptidoglycan glycosyltransferase</fullName>
    </submittedName>
</protein>
<sequence>MEKKSKKKDKKDILNSKKGLRNKETNIISYCFMSIFAIIMVYLVIFNEFLAKDILNNPYNSLVDTQEDNVIRGDILASDGTVLATTQVDSEGNQTRVYPLGSEFSHVVGFNNNGRSGLELSENYYLLSKADNVLSQISDDIDGEMYEGDDVYTTLSVTLQKAAYEALGTNKGAVIAMDPTTGKILCMVSYPSYDPNDAVDDYSTWLTYDSDDSVLLNRATQGLYPPGSTFKILTLLAYMEQNSDYEDFTFNCSGSVSISGGTKINCASNTVHGYETLVTAFANSCNSAFATIGVSLTRAEYISLVSRFLFNQSLGVDFTYNESSFSLTTDSSISAVEETAIGQGQTMISPLHNLMIASSVANDGVMLKPYLVDKVVDSNGNTVISYDSEELGIMMSEKQAEYITTCMKQVCKTGTGSAFRNYGVSVAGKTGSAQYGDGSNYHSWFVGFAPADNPKIAICVILEGGFTGVSSAQYVARDVLDAYFGY</sequence>
<evidence type="ECO:0000259" key="3">
    <source>
        <dbReference type="Pfam" id="PF21922"/>
    </source>
</evidence>
<evidence type="ECO:0000313" key="4">
    <source>
        <dbReference type="EMBL" id="SDM69465.1"/>
    </source>
</evidence>
<dbReference type="InterPro" id="IPR012338">
    <property type="entry name" value="Beta-lactam/transpept-like"/>
</dbReference>
<keyword evidence="4" id="KW-0808">Transferase</keyword>
<dbReference type="RefSeq" id="WP_074521129.1">
    <property type="nucleotide sequence ID" value="NZ_FNHZ01000002.1"/>
</dbReference>
<dbReference type="AlphaFoldDB" id="A0A1G9VC72"/>
<keyword evidence="5" id="KW-1185">Reference proteome</keyword>
<dbReference type="Pfam" id="PF21922">
    <property type="entry name" value="PBP_dimer_2"/>
    <property type="match status" value="1"/>
</dbReference>
<proteinExistence type="predicted"/>
<dbReference type="GO" id="GO:0008658">
    <property type="term" value="F:penicillin binding"/>
    <property type="evidence" value="ECO:0007669"/>
    <property type="project" value="InterPro"/>
</dbReference>
<dbReference type="PANTHER" id="PTHR30627">
    <property type="entry name" value="PEPTIDOGLYCAN D,D-TRANSPEPTIDASE"/>
    <property type="match status" value="1"/>
</dbReference>
<dbReference type="InterPro" id="IPR001460">
    <property type="entry name" value="PCN-bd_Tpept"/>
</dbReference>
<dbReference type="SUPFAM" id="SSF56601">
    <property type="entry name" value="beta-lactamase/transpeptidase-like"/>
    <property type="match status" value="1"/>
</dbReference>